<organism evidence="2 3">
    <name type="scientific">Treponema rectale</name>
    <dbReference type="NCBI Taxonomy" id="744512"/>
    <lineage>
        <taxon>Bacteria</taxon>
        <taxon>Pseudomonadati</taxon>
        <taxon>Spirochaetota</taxon>
        <taxon>Spirochaetia</taxon>
        <taxon>Spirochaetales</taxon>
        <taxon>Treponemataceae</taxon>
        <taxon>Treponema</taxon>
    </lineage>
</organism>
<evidence type="ECO:0000259" key="1">
    <source>
        <dbReference type="Pfam" id="PF03050"/>
    </source>
</evidence>
<reference evidence="2 3" key="1">
    <citation type="submission" date="2018-08" db="EMBL/GenBank/DDBJ databases">
        <title>The first complete genome of Treponema rectale (CHPAT), a commensal spirochete of the bovine rectum.</title>
        <authorList>
            <person name="Staton G.J."/>
            <person name="Clegg S.R."/>
            <person name="Carter S.D."/>
            <person name="Radford A.D."/>
            <person name="Darby A."/>
            <person name="Hall N."/>
            <person name="Birtles R.J."/>
            <person name="Evans N.J."/>
        </authorList>
    </citation>
    <scope>NUCLEOTIDE SEQUENCE [LARGE SCALE GENOMIC DNA]</scope>
    <source>
        <strain evidence="2 3">CHPA</strain>
    </source>
</reference>
<dbReference type="Proteomes" id="UP000593591">
    <property type="component" value="Chromosome"/>
</dbReference>
<gene>
    <name evidence="2" type="ORF">DYE49_02495</name>
</gene>
<dbReference type="KEGG" id="trc:DYE49_02495"/>
<proteinExistence type="predicted"/>
<dbReference type="PANTHER" id="PTHR33678">
    <property type="entry name" value="BLL1576 PROTEIN"/>
    <property type="match status" value="1"/>
</dbReference>
<accession>A0A7M1XIT6</accession>
<protein>
    <recommendedName>
        <fullName evidence="1">Transposase IS66 central domain-containing protein</fullName>
    </recommendedName>
</protein>
<evidence type="ECO:0000313" key="3">
    <source>
        <dbReference type="Proteomes" id="UP000593591"/>
    </source>
</evidence>
<dbReference type="EMBL" id="CP031517">
    <property type="protein sequence ID" value="QOS39383.1"/>
    <property type="molecule type" value="Genomic_DNA"/>
</dbReference>
<dbReference type="InterPro" id="IPR004291">
    <property type="entry name" value="Transposase_IS66_central"/>
</dbReference>
<dbReference type="AlphaFoldDB" id="A0A7M1XIT6"/>
<name>A0A7M1XIT6_9SPIR</name>
<sequence length="204" mass="23608">MPEGISRQRCLCHLRRKYADIVKTLDDRKKKDSVAYKALELIDRIFENERRIKAKNLDPVDVLEERNNEDYLADVDAFRRYVEEIGYAENSPLGDAMRYYLNGGDDFFTFLKCGDIPIDNNLTEQTCKMFATNRRGFLFCRNDDGARAASILTTVIKTTEENGLYPDEYLTYVFSHAHNTSASKLMPWSDGIRDNPKLLIRKKG</sequence>
<feature type="domain" description="Transposase IS66 central" evidence="1">
    <location>
        <begin position="3"/>
        <end position="147"/>
    </location>
</feature>
<evidence type="ECO:0000313" key="2">
    <source>
        <dbReference type="EMBL" id="QOS39383.1"/>
    </source>
</evidence>
<dbReference type="Pfam" id="PF03050">
    <property type="entry name" value="DDE_Tnp_IS66"/>
    <property type="match status" value="1"/>
</dbReference>
<dbReference type="InterPro" id="IPR052344">
    <property type="entry name" value="Transposase-related"/>
</dbReference>